<accession>A0A518HHN8</accession>
<dbReference type="EMBL" id="CP037423">
    <property type="protein sequence ID" value="QDV40363.1"/>
    <property type="molecule type" value="Genomic_DNA"/>
</dbReference>
<dbReference type="Gene3D" id="3.40.50.720">
    <property type="entry name" value="NAD(P)-binding Rossmann-like Domain"/>
    <property type="match status" value="1"/>
</dbReference>
<protein>
    <submittedName>
        <fullName evidence="1">Uncharacterized protein</fullName>
    </submittedName>
</protein>
<sequence>MPIRKLKTVFAPEQIAVVGASMRRSSAGDTVLQNLPGSGLGDPMG</sequence>
<dbReference type="AlphaFoldDB" id="A0A518HHN8"/>
<dbReference type="KEGG" id="snep:Enr13x_01690"/>
<dbReference type="InterPro" id="IPR036291">
    <property type="entry name" value="NAD(P)-bd_dom_sf"/>
</dbReference>
<name>A0A518HHN8_9BACT</name>
<dbReference type="Proteomes" id="UP000319004">
    <property type="component" value="Chromosome"/>
</dbReference>
<dbReference type="SUPFAM" id="SSF51735">
    <property type="entry name" value="NAD(P)-binding Rossmann-fold domains"/>
    <property type="match status" value="1"/>
</dbReference>
<organism evidence="1 2">
    <name type="scientific">Stieleria neptunia</name>
    <dbReference type="NCBI Taxonomy" id="2527979"/>
    <lineage>
        <taxon>Bacteria</taxon>
        <taxon>Pseudomonadati</taxon>
        <taxon>Planctomycetota</taxon>
        <taxon>Planctomycetia</taxon>
        <taxon>Pirellulales</taxon>
        <taxon>Pirellulaceae</taxon>
        <taxon>Stieleria</taxon>
    </lineage>
</organism>
<proteinExistence type="predicted"/>
<evidence type="ECO:0000313" key="1">
    <source>
        <dbReference type="EMBL" id="QDV40363.1"/>
    </source>
</evidence>
<reference evidence="1 2" key="1">
    <citation type="submission" date="2019-03" db="EMBL/GenBank/DDBJ databases">
        <title>Deep-cultivation of Planctomycetes and their phenomic and genomic characterization uncovers novel biology.</title>
        <authorList>
            <person name="Wiegand S."/>
            <person name="Jogler M."/>
            <person name="Boedeker C."/>
            <person name="Pinto D."/>
            <person name="Vollmers J."/>
            <person name="Rivas-Marin E."/>
            <person name="Kohn T."/>
            <person name="Peeters S.H."/>
            <person name="Heuer A."/>
            <person name="Rast P."/>
            <person name="Oberbeckmann S."/>
            <person name="Bunk B."/>
            <person name="Jeske O."/>
            <person name="Meyerdierks A."/>
            <person name="Storesund J.E."/>
            <person name="Kallscheuer N."/>
            <person name="Luecker S."/>
            <person name="Lage O.M."/>
            <person name="Pohl T."/>
            <person name="Merkel B.J."/>
            <person name="Hornburger P."/>
            <person name="Mueller R.-W."/>
            <person name="Bruemmer F."/>
            <person name="Labrenz M."/>
            <person name="Spormann A.M."/>
            <person name="Op den Camp H."/>
            <person name="Overmann J."/>
            <person name="Amann R."/>
            <person name="Jetten M.S.M."/>
            <person name="Mascher T."/>
            <person name="Medema M.H."/>
            <person name="Devos D.P."/>
            <person name="Kaster A.-K."/>
            <person name="Ovreas L."/>
            <person name="Rohde M."/>
            <person name="Galperin M.Y."/>
            <person name="Jogler C."/>
        </authorList>
    </citation>
    <scope>NUCLEOTIDE SEQUENCE [LARGE SCALE GENOMIC DNA]</scope>
    <source>
        <strain evidence="1 2">Enr13</strain>
    </source>
</reference>
<dbReference type="RefSeq" id="WP_231744024.1">
    <property type="nucleotide sequence ID" value="NZ_CP037423.1"/>
</dbReference>
<gene>
    <name evidence="1" type="ORF">Enr13x_01690</name>
</gene>
<keyword evidence="2" id="KW-1185">Reference proteome</keyword>
<evidence type="ECO:0000313" key="2">
    <source>
        <dbReference type="Proteomes" id="UP000319004"/>
    </source>
</evidence>